<evidence type="ECO:0000313" key="11">
    <source>
        <dbReference type="RefSeq" id="XP_010481712.1"/>
    </source>
</evidence>
<dbReference type="Gene3D" id="1.10.150.20">
    <property type="entry name" value="5' to 3' exonuclease, C-terminal subdomain"/>
    <property type="match status" value="1"/>
</dbReference>
<dbReference type="GeneID" id="104760489"/>
<gene>
    <name evidence="11" type="primary">LOC104760489</name>
</gene>
<evidence type="ECO:0000256" key="7">
    <source>
        <dbReference type="ARBA" id="ARBA00044975"/>
    </source>
</evidence>
<feature type="region of interest" description="Disordered" evidence="8">
    <location>
        <begin position="654"/>
        <end position="681"/>
    </location>
</feature>
<dbReference type="InterPro" id="IPR043502">
    <property type="entry name" value="DNA/RNA_pol_sf"/>
</dbReference>
<dbReference type="Pfam" id="PF00817">
    <property type="entry name" value="IMS"/>
    <property type="match status" value="1"/>
</dbReference>
<feature type="compositionally biased region" description="Polar residues" evidence="8">
    <location>
        <begin position="529"/>
        <end position="550"/>
    </location>
</feature>
<dbReference type="PANTHER" id="PTHR45873">
    <property type="entry name" value="DNA POLYMERASE ETA"/>
    <property type="match status" value="1"/>
</dbReference>
<evidence type="ECO:0000256" key="8">
    <source>
        <dbReference type="SAM" id="MobiDB-lite"/>
    </source>
</evidence>
<dbReference type="Pfam" id="PF21704">
    <property type="entry name" value="POLH-Rev1_HhH"/>
    <property type="match status" value="1"/>
</dbReference>
<reference evidence="11" key="2">
    <citation type="submission" date="2025-08" db="UniProtKB">
        <authorList>
            <consortium name="RefSeq"/>
        </authorList>
    </citation>
    <scope>IDENTIFICATION</scope>
    <source>
        <tissue evidence="11">Leaf</tissue>
    </source>
</reference>
<dbReference type="SUPFAM" id="SSF100879">
    <property type="entry name" value="Lesion bypass DNA polymerase (Y-family), little finger domain"/>
    <property type="match status" value="1"/>
</dbReference>
<feature type="region of interest" description="Disordered" evidence="8">
    <location>
        <begin position="527"/>
        <end position="618"/>
    </location>
</feature>
<evidence type="ECO:0000313" key="10">
    <source>
        <dbReference type="Proteomes" id="UP000694864"/>
    </source>
</evidence>
<dbReference type="PROSITE" id="PS50173">
    <property type="entry name" value="UMUC"/>
    <property type="match status" value="1"/>
</dbReference>
<comment type="subcellular location">
    <subcellularLocation>
        <location evidence="1">Nucleus</location>
    </subcellularLocation>
</comment>
<dbReference type="SUPFAM" id="SSF56672">
    <property type="entry name" value="DNA/RNA polymerases"/>
    <property type="match status" value="1"/>
</dbReference>
<evidence type="ECO:0000256" key="6">
    <source>
        <dbReference type="ARBA" id="ARBA00023242"/>
    </source>
</evidence>
<keyword evidence="10" id="KW-1185">Reference proteome</keyword>
<keyword evidence="3" id="KW-0479">Metal-binding</keyword>
<evidence type="ECO:0000259" key="9">
    <source>
        <dbReference type="PROSITE" id="PS50173"/>
    </source>
</evidence>
<dbReference type="InterPro" id="IPR052230">
    <property type="entry name" value="DNA_polymerase_eta"/>
</dbReference>
<keyword evidence="2" id="KW-0808">Transferase</keyword>
<keyword evidence="4" id="KW-0227">DNA damage</keyword>
<evidence type="ECO:0000256" key="5">
    <source>
        <dbReference type="ARBA" id="ARBA00023204"/>
    </source>
</evidence>
<feature type="compositionally biased region" description="Polar residues" evidence="8">
    <location>
        <begin position="656"/>
        <end position="672"/>
    </location>
</feature>
<dbReference type="Gene3D" id="3.30.70.270">
    <property type="match status" value="1"/>
</dbReference>
<organism evidence="10 11">
    <name type="scientific">Camelina sativa</name>
    <name type="common">False flax</name>
    <name type="synonym">Myagrum sativum</name>
    <dbReference type="NCBI Taxonomy" id="90675"/>
    <lineage>
        <taxon>Eukaryota</taxon>
        <taxon>Viridiplantae</taxon>
        <taxon>Streptophyta</taxon>
        <taxon>Embryophyta</taxon>
        <taxon>Tracheophyta</taxon>
        <taxon>Spermatophyta</taxon>
        <taxon>Magnoliopsida</taxon>
        <taxon>eudicotyledons</taxon>
        <taxon>Gunneridae</taxon>
        <taxon>Pentapetalae</taxon>
        <taxon>rosids</taxon>
        <taxon>malvids</taxon>
        <taxon>Brassicales</taxon>
        <taxon>Brassicaceae</taxon>
        <taxon>Camelineae</taxon>
        <taxon>Camelina</taxon>
    </lineage>
</organism>
<dbReference type="Gene3D" id="3.30.1490.100">
    <property type="entry name" value="DNA polymerase, Y-family, little finger domain"/>
    <property type="match status" value="1"/>
</dbReference>
<dbReference type="Proteomes" id="UP000694864">
    <property type="component" value="Chromosome 18"/>
</dbReference>
<dbReference type="CDD" id="cd01702">
    <property type="entry name" value="PolY_Pol_eta"/>
    <property type="match status" value="1"/>
</dbReference>
<dbReference type="PANTHER" id="PTHR45873:SF1">
    <property type="entry name" value="DNA POLYMERASE ETA"/>
    <property type="match status" value="1"/>
</dbReference>
<protein>
    <recommendedName>
        <fullName evidence="7">DNA polymerase eta</fullName>
    </recommendedName>
</protein>
<accession>A0ABM0X741</accession>
<dbReference type="Gene3D" id="3.40.1170.60">
    <property type="match status" value="1"/>
</dbReference>
<dbReference type="PIRSF" id="PIRSF036603">
    <property type="entry name" value="DPol_eta"/>
    <property type="match status" value="1"/>
</dbReference>
<dbReference type="InterPro" id="IPR017961">
    <property type="entry name" value="DNA_pol_Y-fam_little_finger"/>
</dbReference>
<reference evidence="10" key="1">
    <citation type="journal article" date="2014" name="Nat. Commun.">
        <title>The emerging biofuel crop Camelina sativa retains a highly undifferentiated hexaploid genome structure.</title>
        <authorList>
            <person name="Kagale S."/>
            <person name="Koh C."/>
            <person name="Nixon J."/>
            <person name="Bollina V."/>
            <person name="Clarke W.E."/>
            <person name="Tuteja R."/>
            <person name="Spillane C."/>
            <person name="Robinson S.J."/>
            <person name="Links M.G."/>
            <person name="Clarke C."/>
            <person name="Higgins E.E."/>
            <person name="Huebert T."/>
            <person name="Sharpe A.G."/>
            <person name="Parkin I.A."/>
        </authorList>
    </citation>
    <scope>NUCLEOTIDE SEQUENCE [LARGE SCALE GENOMIC DNA]</scope>
    <source>
        <strain evidence="10">cv. DH55</strain>
    </source>
</reference>
<dbReference type="RefSeq" id="XP_010481712.1">
    <property type="nucleotide sequence ID" value="XM_010483410.2"/>
</dbReference>
<dbReference type="InterPro" id="IPR043128">
    <property type="entry name" value="Rev_trsase/Diguanyl_cyclase"/>
</dbReference>
<keyword evidence="6" id="KW-0539">Nucleus</keyword>
<evidence type="ECO:0000256" key="2">
    <source>
        <dbReference type="ARBA" id="ARBA00022679"/>
    </source>
</evidence>
<dbReference type="InterPro" id="IPR001126">
    <property type="entry name" value="UmuC"/>
</dbReference>
<sequence>MPVARPETSDARVIAHVDMDCFYVQVEQRKQPELRGLPTAVVQYNEWQGGGLIAVSYEARKCGVKRVLDGVFRSMRGDEAKAACPEIQLVQVPVARGKADLNLYRSAGSEVVSILAQSGKCERASIDEVYLDLTDAAESMLADAPPESLELMDEEVLKSHILGLSRKDGDDFEESVRDWICRKDADRRDKLLSCGIILVAELRKQVLKETEFTCSAGIAHNKMLAKLASGMNKPAQQTVVPYAAVQELLSSLPIKKMKQLGGKLGTSLQTDLGVDTVGDLLQFSETKLQEHYGINTGTWLWNIARGISGEEVQGRLLPKSHGSGKTFPGPRALKSLSNVQHWLNQLSEELSERLSSDLEQNKRIASTLTLHASAFRSRDSDSHKKFPSKSCPLRYGVTKIQEDAFNLFQAALREYMGPFGSKPQGNKQETWRITGLSVSASKIVDIPSGTSSIMRYFQSQSTVPSRSADGCVQDHVVTPSASEGCSEQISTETQAVIPEEDTGVTYTFPNFETPDKDVDLVSEKDVVSCPSSEATDVPTQLESNRTSQTKRTGRKINNPKEKNRGMPSIVDIFKNYNASPPTKQETQEDSTVSPSTSKRANFSNSSHSSEVTQESEERRQQIDWGYKIDEIDQSVLNELPVEIQRELRRFLHPNKRLNTNSKSKGDGSTSSIAHYFPPLNR</sequence>
<dbReference type="Pfam" id="PF11799">
    <property type="entry name" value="IMS_C"/>
    <property type="match status" value="1"/>
</dbReference>
<name>A0ABM0X741_CAMSA</name>
<keyword evidence="5" id="KW-0234">DNA repair</keyword>
<evidence type="ECO:0000256" key="3">
    <source>
        <dbReference type="ARBA" id="ARBA00022723"/>
    </source>
</evidence>
<evidence type="ECO:0000256" key="1">
    <source>
        <dbReference type="ARBA" id="ARBA00004123"/>
    </source>
</evidence>
<feature type="domain" description="UmuC" evidence="9">
    <location>
        <begin position="14"/>
        <end position="261"/>
    </location>
</feature>
<feature type="compositionally biased region" description="Polar residues" evidence="8">
    <location>
        <begin position="576"/>
        <end position="612"/>
    </location>
</feature>
<proteinExistence type="predicted"/>
<dbReference type="InterPro" id="IPR036775">
    <property type="entry name" value="DNA_pol_Y-fam_lit_finger_sf"/>
</dbReference>
<evidence type="ECO:0000256" key="4">
    <source>
        <dbReference type="ARBA" id="ARBA00022763"/>
    </source>
</evidence>